<dbReference type="InterPro" id="IPR058627">
    <property type="entry name" value="MdtA-like_C"/>
</dbReference>
<dbReference type="NCBIfam" id="TIGR01730">
    <property type="entry name" value="RND_mfp"/>
    <property type="match status" value="1"/>
</dbReference>
<feature type="domain" description="Multidrug resistance protein MdtA-like barrel-sandwich hybrid" evidence="5">
    <location>
        <begin position="104"/>
        <end position="238"/>
    </location>
</feature>
<accession>A0ABV2IY24</accession>
<dbReference type="Gene3D" id="2.40.420.20">
    <property type="match status" value="1"/>
</dbReference>
<evidence type="ECO:0000256" key="3">
    <source>
        <dbReference type="ARBA" id="ARBA00022448"/>
    </source>
</evidence>
<keyword evidence="4" id="KW-0812">Transmembrane</keyword>
<dbReference type="RefSeq" id="WP_354555944.1">
    <property type="nucleotide sequence ID" value="NZ_JBEPMB010000002.1"/>
</dbReference>
<dbReference type="Pfam" id="PF25967">
    <property type="entry name" value="RND-MFP_C"/>
    <property type="match status" value="1"/>
</dbReference>
<keyword evidence="3" id="KW-0813">Transport</keyword>
<dbReference type="EMBL" id="JBEPMB010000002">
    <property type="protein sequence ID" value="MET3613402.1"/>
    <property type="molecule type" value="Genomic_DNA"/>
</dbReference>
<dbReference type="Gene3D" id="2.40.30.170">
    <property type="match status" value="1"/>
</dbReference>
<proteinExistence type="inferred from homology"/>
<evidence type="ECO:0000259" key="5">
    <source>
        <dbReference type="Pfam" id="PF25917"/>
    </source>
</evidence>
<comment type="subcellular location">
    <subcellularLocation>
        <location evidence="1">Cell envelope</location>
    </subcellularLocation>
</comment>
<dbReference type="SUPFAM" id="SSF111369">
    <property type="entry name" value="HlyD-like secretion proteins"/>
    <property type="match status" value="1"/>
</dbReference>
<dbReference type="InterPro" id="IPR058625">
    <property type="entry name" value="MdtA-like_BSH"/>
</dbReference>
<comment type="similarity">
    <text evidence="2">Belongs to the membrane fusion protein (MFP) (TC 8.A.1) family.</text>
</comment>
<dbReference type="Pfam" id="PF25917">
    <property type="entry name" value="BSH_RND"/>
    <property type="match status" value="1"/>
</dbReference>
<evidence type="ECO:0000256" key="4">
    <source>
        <dbReference type="SAM" id="Phobius"/>
    </source>
</evidence>
<name>A0ABV2IY24_9HYPH</name>
<reference evidence="7 8" key="1">
    <citation type="submission" date="2024-06" db="EMBL/GenBank/DDBJ databases">
        <title>Genomic Encyclopedia of Type Strains, Phase IV (KMG-IV): sequencing the most valuable type-strain genomes for metagenomic binning, comparative biology and taxonomic classification.</title>
        <authorList>
            <person name="Goeker M."/>
        </authorList>
    </citation>
    <scope>NUCLEOTIDE SEQUENCE [LARGE SCALE GENOMIC DNA]</scope>
    <source>
        <strain evidence="7 8">DSM 29780</strain>
    </source>
</reference>
<dbReference type="InterPro" id="IPR006143">
    <property type="entry name" value="RND_pump_MFP"/>
</dbReference>
<organism evidence="7 8">
    <name type="scientific">Rhizobium aquaticum</name>
    <dbReference type="NCBI Taxonomy" id="1549636"/>
    <lineage>
        <taxon>Bacteria</taxon>
        <taxon>Pseudomonadati</taxon>
        <taxon>Pseudomonadota</taxon>
        <taxon>Alphaproteobacteria</taxon>
        <taxon>Hyphomicrobiales</taxon>
        <taxon>Rhizobiaceae</taxon>
        <taxon>Rhizobium/Agrobacterium group</taxon>
        <taxon>Rhizobium</taxon>
    </lineage>
</organism>
<sequence>MVVPEQSGRPTETVSRNAVVPAKPYPAVTVPPHDPPHTHPPHVTEPRSRRWPLLVALAVGLVIIAGVLYRQPWKATSAIVTVEVVAPGPITRVLAINGRIAALRSVDVKSTVAGTLTARMAQEGDIVQRGAVLATLDDTSQTAAVRQSIAALEQAQVAQTQAGEALDRAEALRENVSRMVLEDARHAMVRADQEVGRLRALVDQAQFLLTKFSIVAPIAGTVLKRNVDPGQVVDPSTPLFTLADLSDLVVETNVDELYATQIKAGMPALLQLTGATATQAGHVTFVAPVVDAGTGGLAVKIAFDTPQSAPVGLTVTANIIVDRQDKAISAPRAAIVTTGQDHSVFVVTADGKAHKMPVTVIDWPAERLLVTDGLKPSDRLIVDANGLADGKSVKVKER</sequence>
<dbReference type="Gene3D" id="2.40.50.100">
    <property type="match status" value="1"/>
</dbReference>
<keyword evidence="4" id="KW-0472">Membrane</keyword>
<evidence type="ECO:0000256" key="1">
    <source>
        <dbReference type="ARBA" id="ARBA00004196"/>
    </source>
</evidence>
<evidence type="ECO:0000259" key="6">
    <source>
        <dbReference type="Pfam" id="PF25967"/>
    </source>
</evidence>
<feature type="transmembrane region" description="Helical" evidence="4">
    <location>
        <begin position="51"/>
        <end position="69"/>
    </location>
</feature>
<gene>
    <name evidence="7" type="ORF">ABID16_001731</name>
</gene>
<dbReference type="PANTHER" id="PTHR30469:SF15">
    <property type="entry name" value="HLYD FAMILY OF SECRETION PROTEINS"/>
    <property type="match status" value="1"/>
</dbReference>
<evidence type="ECO:0000313" key="7">
    <source>
        <dbReference type="EMBL" id="MET3613402.1"/>
    </source>
</evidence>
<evidence type="ECO:0000256" key="2">
    <source>
        <dbReference type="ARBA" id="ARBA00009477"/>
    </source>
</evidence>
<dbReference type="Proteomes" id="UP001549047">
    <property type="component" value="Unassembled WGS sequence"/>
</dbReference>
<protein>
    <submittedName>
        <fullName evidence="7">RND family efflux transporter MFP subunit</fullName>
    </submittedName>
</protein>
<dbReference type="Gene3D" id="1.10.287.470">
    <property type="entry name" value="Helix hairpin bin"/>
    <property type="match status" value="1"/>
</dbReference>
<comment type="caution">
    <text evidence="7">The sequence shown here is derived from an EMBL/GenBank/DDBJ whole genome shotgun (WGS) entry which is preliminary data.</text>
</comment>
<feature type="domain" description="Multidrug resistance protein MdtA-like C-terminal permuted SH3" evidence="6">
    <location>
        <begin position="327"/>
        <end position="383"/>
    </location>
</feature>
<dbReference type="PANTHER" id="PTHR30469">
    <property type="entry name" value="MULTIDRUG RESISTANCE PROTEIN MDTA"/>
    <property type="match status" value="1"/>
</dbReference>
<keyword evidence="8" id="KW-1185">Reference proteome</keyword>
<keyword evidence="4" id="KW-1133">Transmembrane helix</keyword>
<evidence type="ECO:0000313" key="8">
    <source>
        <dbReference type="Proteomes" id="UP001549047"/>
    </source>
</evidence>